<dbReference type="EMBL" id="LSZW01000055">
    <property type="protein sequence ID" value="KXK65830.1"/>
    <property type="molecule type" value="Genomic_DNA"/>
</dbReference>
<proteinExistence type="predicted"/>
<organism evidence="1 2">
    <name type="scientific">Christensenella minuta</name>
    <dbReference type="NCBI Taxonomy" id="626937"/>
    <lineage>
        <taxon>Bacteria</taxon>
        <taxon>Bacillati</taxon>
        <taxon>Bacillota</taxon>
        <taxon>Clostridia</taxon>
        <taxon>Christensenellales</taxon>
        <taxon>Christensenellaceae</taxon>
        <taxon>Christensenella</taxon>
    </lineage>
</organism>
<name>A0A136Q5A2_9FIRM</name>
<reference evidence="1 2" key="1">
    <citation type="submission" date="2016-02" db="EMBL/GenBank/DDBJ databases">
        <authorList>
            <person name="Wen L."/>
            <person name="He K."/>
            <person name="Yang H."/>
        </authorList>
    </citation>
    <scope>NUCLEOTIDE SEQUENCE [LARGE SCALE GENOMIC DNA]</scope>
    <source>
        <strain evidence="1 2">DSM 22607</strain>
    </source>
</reference>
<keyword evidence="2" id="KW-1185">Reference proteome</keyword>
<accession>A0A136Q5A2</accession>
<dbReference type="AlphaFoldDB" id="A0A136Q5A2"/>
<dbReference type="Proteomes" id="UP000070366">
    <property type="component" value="Unassembled WGS sequence"/>
</dbReference>
<sequence length="39" mass="4607">MRSAFTWFQDVPPCRYPSVPQGTGRRNNTCLFRQSILLY</sequence>
<evidence type="ECO:0000313" key="2">
    <source>
        <dbReference type="Proteomes" id="UP000070366"/>
    </source>
</evidence>
<evidence type="ECO:0000313" key="1">
    <source>
        <dbReference type="EMBL" id="KXK65830.1"/>
    </source>
</evidence>
<comment type="caution">
    <text evidence="1">The sequence shown here is derived from an EMBL/GenBank/DDBJ whole genome shotgun (WGS) entry which is preliminary data.</text>
</comment>
<protein>
    <submittedName>
        <fullName evidence="1">Uncharacterized protein</fullName>
    </submittedName>
</protein>
<gene>
    <name evidence="1" type="ORF">HMPREF3293_01323</name>
</gene>